<evidence type="ECO:0000256" key="6">
    <source>
        <dbReference type="ARBA" id="ARBA00039017"/>
    </source>
</evidence>
<comment type="caution">
    <text evidence="9">The sequence shown here is derived from an EMBL/GenBank/DDBJ whole genome shotgun (WGS) entry which is preliminary data.</text>
</comment>
<evidence type="ECO:0000313" key="10">
    <source>
        <dbReference type="Proteomes" id="UP000460435"/>
    </source>
</evidence>
<evidence type="ECO:0000259" key="8">
    <source>
        <dbReference type="Pfam" id="PF00857"/>
    </source>
</evidence>
<dbReference type="PANTHER" id="PTHR11080">
    <property type="entry name" value="PYRAZINAMIDASE/NICOTINAMIDASE"/>
    <property type="match status" value="1"/>
</dbReference>
<organism evidence="9 10">
    <name type="scientific">Phytoactinopolyspora mesophila</name>
    <dbReference type="NCBI Taxonomy" id="2650750"/>
    <lineage>
        <taxon>Bacteria</taxon>
        <taxon>Bacillati</taxon>
        <taxon>Actinomycetota</taxon>
        <taxon>Actinomycetes</taxon>
        <taxon>Jiangellales</taxon>
        <taxon>Jiangellaceae</taxon>
        <taxon>Phytoactinopolyspora</taxon>
    </lineage>
</organism>
<keyword evidence="10" id="KW-1185">Reference proteome</keyword>
<keyword evidence="3" id="KW-0479">Metal-binding</keyword>
<dbReference type="Pfam" id="PF00857">
    <property type="entry name" value="Isochorismatase"/>
    <property type="match status" value="1"/>
</dbReference>
<evidence type="ECO:0000256" key="2">
    <source>
        <dbReference type="ARBA" id="ARBA00022642"/>
    </source>
</evidence>
<dbReference type="EC" id="3.5.1.19" evidence="6"/>
<comment type="pathway">
    <text evidence="5">Cofactor biosynthesis; nicotinate biosynthesis; nicotinate from nicotinamide: step 1/1.</text>
</comment>
<reference evidence="9 10" key="1">
    <citation type="submission" date="2019-11" db="EMBL/GenBank/DDBJ databases">
        <authorList>
            <person name="Li X.-J."/>
            <person name="Feng X.-M."/>
        </authorList>
    </citation>
    <scope>NUCLEOTIDE SEQUENCE [LARGE SCALE GENOMIC DNA]</scope>
    <source>
        <strain evidence="9 10">XMNu-373</strain>
    </source>
</reference>
<feature type="domain" description="Isochorismatase-like" evidence="8">
    <location>
        <begin position="4"/>
        <end position="189"/>
    </location>
</feature>
<dbReference type="EMBL" id="WLZY01000005">
    <property type="protein sequence ID" value="NDL58784.1"/>
    <property type="molecule type" value="Genomic_DNA"/>
</dbReference>
<dbReference type="GO" id="GO:0046872">
    <property type="term" value="F:metal ion binding"/>
    <property type="evidence" value="ECO:0007669"/>
    <property type="project" value="UniProtKB-KW"/>
</dbReference>
<dbReference type="InterPro" id="IPR052347">
    <property type="entry name" value="Isochorismatase_Nicotinamidase"/>
</dbReference>
<dbReference type="InterPro" id="IPR000868">
    <property type="entry name" value="Isochorismatase-like_dom"/>
</dbReference>
<sequence length="199" mass="21391">MKRALIVVDVQNDFCEGGALAVGGGAATAYSIAEVLKQWQDADPPDRVYDYVVATRDHHIDPGEHFSDNPDYVTSWPPHCVANTDGAAFHPNLDPQPFDAIFNKGEYSSGYSGFEGTAQNGLGMADWLRTHDVTHVEIVGIATDHCVRATALDAAHHGFNTQVTLDLTAGVAPDTTNRALHDMRAAGVRLRGEPVVRAA</sequence>
<dbReference type="Proteomes" id="UP000460435">
    <property type="component" value="Unassembled WGS sequence"/>
</dbReference>
<evidence type="ECO:0000256" key="7">
    <source>
        <dbReference type="ARBA" id="ARBA00043224"/>
    </source>
</evidence>
<keyword evidence="2" id="KW-0662">Pyridine nucleotide biosynthesis</keyword>
<dbReference type="GO" id="GO:0019363">
    <property type="term" value="P:pyridine nucleotide biosynthetic process"/>
    <property type="evidence" value="ECO:0007669"/>
    <property type="project" value="UniProtKB-KW"/>
</dbReference>
<protein>
    <recommendedName>
        <fullName evidence="6">nicotinamidase</fullName>
        <ecNumber evidence="6">3.5.1.19</ecNumber>
    </recommendedName>
    <alternativeName>
        <fullName evidence="7">Nicotinamide deamidase</fullName>
    </alternativeName>
</protein>
<evidence type="ECO:0000256" key="5">
    <source>
        <dbReference type="ARBA" id="ARBA00037900"/>
    </source>
</evidence>
<dbReference type="Gene3D" id="3.40.50.850">
    <property type="entry name" value="Isochorismatase-like"/>
    <property type="match status" value="1"/>
</dbReference>
<evidence type="ECO:0000256" key="1">
    <source>
        <dbReference type="ARBA" id="ARBA00006336"/>
    </source>
</evidence>
<dbReference type="InterPro" id="IPR036380">
    <property type="entry name" value="Isochorismatase-like_sf"/>
</dbReference>
<dbReference type="PANTHER" id="PTHR11080:SF2">
    <property type="entry name" value="LD05707P"/>
    <property type="match status" value="1"/>
</dbReference>
<gene>
    <name evidence="9" type="ORF">F7O44_17070</name>
</gene>
<evidence type="ECO:0000313" key="9">
    <source>
        <dbReference type="EMBL" id="NDL58784.1"/>
    </source>
</evidence>
<dbReference type="SUPFAM" id="SSF52499">
    <property type="entry name" value="Isochorismatase-like hydrolases"/>
    <property type="match status" value="1"/>
</dbReference>
<proteinExistence type="inferred from homology"/>
<dbReference type="AlphaFoldDB" id="A0A7K3M633"/>
<comment type="similarity">
    <text evidence="1">Belongs to the isochorismatase family.</text>
</comment>
<dbReference type="GO" id="GO:0008936">
    <property type="term" value="F:nicotinamidase activity"/>
    <property type="evidence" value="ECO:0007669"/>
    <property type="project" value="UniProtKB-EC"/>
</dbReference>
<accession>A0A7K3M633</accession>
<keyword evidence="4" id="KW-0378">Hydrolase</keyword>
<dbReference type="RefSeq" id="WP_162451461.1">
    <property type="nucleotide sequence ID" value="NZ_WLZY01000005.1"/>
</dbReference>
<evidence type="ECO:0000256" key="4">
    <source>
        <dbReference type="ARBA" id="ARBA00022801"/>
    </source>
</evidence>
<name>A0A7K3M633_9ACTN</name>
<evidence type="ECO:0000256" key="3">
    <source>
        <dbReference type="ARBA" id="ARBA00022723"/>
    </source>
</evidence>